<comment type="caution">
    <text evidence="1">The sequence shown here is derived from an EMBL/GenBank/DDBJ whole genome shotgun (WGS) entry which is preliminary data.</text>
</comment>
<dbReference type="RefSeq" id="WP_188447442.1">
    <property type="nucleotide sequence ID" value="NZ_BMDW01000012.1"/>
</dbReference>
<dbReference type="Proteomes" id="UP000618591">
    <property type="component" value="Unassembled WGS sequence"/>
</dbReference>
<sequence length="410" mass="44520">MTYRITAPTRALHFAQALGGYRPEDWQPQSGGFRWIQEGPGERIERSDGGVFRSVRFTLPARYRALPKSYAPFSPFSDGSVLIHSGQFHACLRAPCEGAAALPIDITATGKTIGVEARRFADRTRFISRDEGTNIFVGRLVPEDAEGFIAIIDPGLPPIARDHLKQSLPRAMETFARSYGALSFRPELYVSIDARPRKDGHVSTQGGTLPGQIFMHFDGENARQRVTAGAHFWLDWFFAHEAARLFQQDKIGKLAGDETATWIHEGGADAMAALVLARRGTEDRAYVGGRVRSAEADCAKGLASAPLDQATAAGNFDLHYQCGLLIWLAVDDSLRAGNGDGLHAVNKTLFALVKAGAPWDERAFIAAAQKNGAPEPLMQRIARLVHGGYGDPRDDVAALGKAALSTALRD</sequence>
<accession>A0ABQ1GWD7</accession>
<gene>
    <name evidence="1" type="ORF">GCM10011395_22310</name>
</gene>
<evidence type="ECO:0000313" key="2">
    <source>
        <dbReference type="Proteomes" id="UP000618591"/>
    </source>
</evidence>
<name>A0ABQ1GWD7_9SPHN</name>
<reference evidence="2" key="1">
    <citation type="journal article" date="2019" name="Int. J. Syst. Evol. Microbiol.">
        <title>The Global Catalogue of Microorganisms (GCM) 10K type strain sequencing project: providing services to taxonomists for standard genome sequencing and annotation.</title>
        <authorList>
            <consortium name="The Broad Institute Genomics Platform"/>
            <consortium name="The Broad Institute Genome Sequencing Center for Infectious Disease"/>
            <person name="Wu L."/>
            <person name="Ma J."/>
        </authorList>
    </citation>
    <scope>NUCLEOTIDE SEQUENCE [LARGE SCALE GENOMIC DNA]</scope>
    <source>
        <strain evidence="2">CGMCC 1.10106</strain>
    </source>
</reference>
<evidence type="ECO:0000313" key="1">
    <source>
        <dbReference type="EMBL" id="GGA51474.1"/>
    </source>
</evidence>
<organism evidence="1 2">
    <name type="scientific">Sphingomonas psychrolutea</name>
    <dbReference type="NCBI Taxonomy" id="1259676"/>
    <lineage>
        <taxon>Bacteria</taxon>
        <taxon>Pseudomonadati</taxon>
        <taxon>Pseudomonadota</taxon>
        <taxon>Alphaproteobacteria</taxon>
        <taxon>Sphingomonadales</taxon>
        <taxon>Sphingomonadaceae</taxon>
        <taxon>Sphingomonas</taxon>
    </lineage>
</organism>
<dbReference type="EMBL" id="BMDW01000012">
    <property type="protein sequence ID" value="GGA51474.1"/>
    <property type="molecule type" value="Genomic_DNA"/>
</dbReference>
<proteinExistence type="predicted"/>
<keyword evidence="2" id="KW-1185">Reference proteome</keyword>
<protein>
    <submittedName>
        <fullName evidence="1">Uncharacterized protein</fullName>
    </submittedName>
</protein>